<organism evidence="1 2">
    <name type="scientific">Podospora fimiseda</name>
    <dbReference type="NCBI Taxonomy" id="252190"/>
    <lineage>
        <taxon>Eukaryota</taxon>
        <taxon>Fungi</taxon>
        <taxon>Dikarya</taxon>
        <taxon>Ascomycota</taxon>
        <taxon>Pezizomycotina</taxon>
        <taxon>Sordariomycetes</taxon>
        <taxon>Sordariomycetidae</taxon>
        <taxon>Sordariales</taxon>
        <taxon>Podosporaceae</taxon>
        <taxon>Podospora</taxon>
    </lineage>
</organism>
<evidence type="ECO:0000313" key="1">
    <source>
        <dbReference type="EMBL" id="KAK4223587.1"/>
    </source>
</evidence>
<dbReference type="EMBL" id="MU865421">
    <property type="protein sequence ID" value="KAK4223587.1"/>
    <property type="molecule type" value="Genomic_DNA"/>
</dbReference>
<comment type="caution">
    <text evidence="1">The sequence shown here is derived from an EMBL/GenBank/DDBJ whole genome shotgun (WGS) entry which is preliminary data.</text>
</comment>
<reference evidence="1" key="2">
    <citation type="submission" date="2023-05" db="EMBL/GenBank/DDBJ databases">
        <authorList>
            <consortium name="Lawrence Berkeley National Laboratory"/>
            <person name="Steindorff A."/>
            <person name="Hensen N."/>
            <person name="Bonometti L."/>
            <person name="Westerberg I."/>
            <person name="Brannstrom I.O."/>
            <person name="Guillou S."/>
            <person name="Cros-Aarteil S."/>
            <person name="Calhoun S."/>
            <person name="Haridas S."/>
            <person name="Kuo A."/>
            <person name="Mondo S."/>
            <person name="Pangilinan J."/>
            <person name="Riley R."/>
            <person name="Labutti K."/>
            <person name="Andreopoulos B."/>
            <person name="Lipzen A."/>
            <person name="Chen C."/>
            <person name="Yanf M."/>
            <person name="Daum C."/>
            <person name="Ng V."/>
            <person name="Clum A."/>
            <person name="Ohm R."/>
            <person name="Martin F."/>
            <person name="Silar P."/>
            <person name="Natvig D."/>
            <person name="Lalanne C."/>
            <person name="Gautier V."/>
            <person name="Ament-Velasquez S.L."/>
            <person name="Kruys A."/>
            <person name="Hutchinson M.I."/>
            <person name="Powell A.J."/>
            <person name="Barry K."/>
            <person name="Miller A.N."/>
            <person name="Grigoriev I.V."/>
            <person name="Debuchy R."/>
            <person name="Gladieux P."/>
            <person name="Thoren M.H."/>
            <person name="Johannesson H."/>
        </authorList>
    </citation>
    <scope>NUCLEOTIDE SEQUENCE</scope>
    <source>
        <strain evidence="1">CBS 990.96</strain>
    </source>
</reference>
<name>A0AAN7BHX3_9PEZI</name>
<accession>A0AAN7BHX3</accession>
<dbReference type="AlphaFoldDB" id="A0AAN7BHX3"/>
<sequence length="281" mass="31232">MASDTAPSKQTLAVCELCEPLQFDDAFYEGEELISEDGSSHLRLPSSEASSAENGCLYCGFLLSLLRSSDFAAVLDDVFDDLDKGRVVPFRVDAHYRTADATFESRGLRFLKLAITYNVPELQGASAPHFYFDCAISRSHAARGDDVASWLRLEDYLTLDDIPTAVALDWAKRELLNCDGRLGDHHMHCGGLTDPYFLPTRLVQIDHDLDVLRLVSGKDLINNSQQHGCIIPPAYTALSYCWGKTPSSSSSEYMTTSTNEHERRTEGIRLSQLPAILQDFI</sequence>
<gene>
    <name evidence="1" type="ORF">QBC38DRAFT_516575</name>
</gene>
<proteinExistence type="predicted"/>
<reference evidence="1" key="1">
    <citation type="journal article" date="2023" name="Mol. Phylogenet. Evol.">
        <title>Genome-scale phylogeny and comparative genomics of the fungal order Sordariales.</title>
        <authorList>
            <person name="Hensen N."/>
            <person name="Bonometti L."/>
            <person name="Westerberg I."/>
            <person name="Brannstrom I.O."/>
            <person name="Guillou S."/>
            <person name="Cros-Aarteil S."/>
            <person name="Calhoun S."/>
            <person name="Haridas S."/>
            <person name="Kuo A."/>
            <person name="Mondo S."/>
            <person name="Pangilinan J."/>
            <person name="Riley R."/>
            <person name="LaButti K."/>
            <person name="Andreopoulos B."/>
            <person name="Lipzen A."/>
            <person name="Chen C."/>
            <person name="Yan M."/>
            <person name="Daum C."/>
            <person name="Ng V."/>
            <person name="Clum A."/>
            <person name="Steindorff A."/>
            <person name="Ohm R.A."/>
            <person name="Martin F."/>
            <person name="Silar P."/>
            <person name="Natvig D.O."/>
            <person name="Lalanne C."/>
            <person name="Gautier V."/>
            <person name="Ament-Velasquez S.L."/>
            <person name="Kruys A."/>
            <person name="Hutchinson M.I."/>
            <person name="Powell A.J."/>
            <person name="Barry K."/>
            <person name="Miller A.N."/>
            <person name="Grigoriev I.V."/>
            <person name="Debuchy R."/>
            <person name="Gladieux P."/>
            <person name="Hiltunen Thoren M."/>
            <person name="Johannesson H."/>
        </authorList>
    </citation>
    <scope>NUCLEOTIDE SEQUENCE</scope>
    <source>
        <strain evidence="1">CBS 990.96</strain>
    </source>
</reference>
<protein>
    <submittedName>
        <fullName evidence="1">Uncharacterized protein</fullName>
    </submittedName>
</protein>
<dbReference type="Proteomes" id="UP001301958">
    <property type="component" value="Unassembled WGS sequence"/>
</dbReference>
<evidence type="ECO:0000313" key="2">
    <source>
        <dbReference type="Proteomes" id="UP001301958"/>
    </source>
</evidence>
<keyword evidence="2" id="KW-1185">Reference proteome</keyword>